<dbReference type="AlphaFoldDB" id="A0A501WYB6"/>
<reference evidence="11 12" key="1">
    <citation type="submission" date="2019-06" db="EMBL/GenBank/DDBJ databases">
        <title>A novel bacterium of genus Marinomonas, isolated from coastal sand.</title>
        <authorList>
            <person name="Huang H."/>
            <person name="Mo K."/>
            <person name="Hu Y."/>
        </authorList>
    </citation>
    <scope>NUCLEOTIDE SEQUENCE [LARGE SCALE GENOMIC DNA]</scope>
    <source>
        <strain evidence="11 12">HB171799</strain>
    </source>
</reference>
<evidence type="ECO:0000256" key="9">
    <source>
        <dbReference type="SAM" id="Phobius"/>
    </source>
</evidence>
<keyword evidence="6 7" id="KW-0472">Membrane</keyword>
<gene>
    <name evidence="11" type="ORF">FJM67_08550</name>
</gene>
<evidence type="ECO:0000256" key="8">
    <source>
        <dbReference type="SAM" id="MobiDB-lite"/>
    </source>
</evidence>
<dbReference type="InterPro" id="IPR006665">
    <property type="entry name" value="OmpA-like"/>
</dbReference>
<evidence type="ECO:0000256" key="2">
    <source>
        <dbReference type="ARBA" id="ARBA00008914"/>
    </source>
</evidence>
<dbReference type="InterPro" id="IPR050330">
    <property type="entry name" value="Bact_OuterMem_StrucFunc"/>
</dbReference>
<dbReference type="OrthoDB" id="9809186at2"/>
<comment type="caution">
    <text evidence="11">The sequence shown here is derived from an EMBL/GenBank/DDBJ whole genome shotgun (WGS) entry which is preliminary data.</text>
</comment>
<keyword evidence="11" id="KW-0282">Flagellum</keyword>
<accession>A0A501WYB6</accession>
<keyword evidence="5 9" id="KW-1133">Transmembrane helix</keyword>
<keyword evidence="11" id="KW-0966">Cell projection</keyword>
<feature type="transmembrane region" description="Helical" evidence="9">
    <location>
        <begin position="26"/>
        <end position="45"/>
    </location>
</feature>
<evidence type="ECO:0000256" key="7">
    <source>
        <dbReference type="PROSITE-ProRule" id="PRU00473"/>
    </source>
</evidence>
<name>A0A501WYB6_9GAMM</name>
<feature type="domain" description="OmpA-like" evidence="10">
    <location>
        <begin position="151"/>
        <end position="270"/>
    </location>
</feature>
<dbReference type="PANTHER" id="PTHR30329">
    <property type="entry name" value="STATOR ELEMENT OF FLAGELLAR MOTOR COMPLEX"/>
    <property type="match status" value="1"/>
</dbReference>
<dbReference type="Pfam" id="PF13677">
    <property type="entry name" value="MotB_plug"/>
    <property type="match status" value="1"/>
</dbReference>
<dbReference type="InterPro" id="IPR036737">
    <property type="entry name" value="OmpA-like_sf"/>
</dbReference>
<evidence type="ECO:0000313" key="12">
    <source>
        <dbReference type="Proteomes" id="UP000315901"/>
    </source>
</evidence>
<keyword evidence="12" id="KW-1185">Reference proteome</keyword>
<dbReference type="PANTHER" id="PTHR30329:SF21">
    <property type="entry name" value="LIPOPROTEIN YIAD-RELATED"/>
    <property type="match status" value="1"/>
</dbReference>
<dbReference type="Proteomes" id="UP000315901">
    <property type="component" value="Unassembled WGS sequence"/>
</dbReference>
<protein>
    <submittedName>
        <fullName evidence="11">Flagellar motor protein</fullName>
    </submittedName>
</protein>
<evidence type="ECO:0000256" key="5">
    <source>
        <dbReference type="ARBA" id="ARBA00022989"/>
    </source>
</evidence>
<keyword evidence="3" id="KW-1003">Cell membrane</keyword>
<keyword evidence="4 9" id="KW-0812">Transmembrane</keyword>
<sequence>MDVHQPVIRRVKKVQKGGAHGGSWKIALADFALAMMAFFLVMWIINVASPQERAAIEGFFNDPMGPSTAGFSNKPIDLGGSPAKSIEQKPDFDLPDPGSTPLPAREEEVGSGNDGQELERMNALLTEQLQSIDRLHSENENMRIDITPDGVRITLIDEPDKPMFERGSAELTIDAEVVLLSIGSVLRKIENPIAITGHTDSTRFLSQDYTDNWDLSSLRANAAKRAVVEGGVSLSRIAQVVGLADTVPYNRLDPQSAENRRITITILTDSSYRDLLARNRDRFGFDSVNLRGVAPKSVF</sequence>
<dbReference type="Pfam" id="PF00691">
    <property type="entry name" value="OmpA"/>
    <property type="match status" value="1"/>
</dbReference>
<keyword evidence="11" id="KW-0969">Cilium</keyword>
<dbReference type="InterPro" id="IPR025713">
    <property type="entry name" value="MotB-like_N_dom"/>
</dbReference>
<dbReference type="RefSeq" id="WP_140588442.1">
    <property type="nucleotide sequence ID" value="NZ_VFRR01000013.1"/>
</dbReference>
<dbReference type="PROSITE" id="PS51123">
    <property type="entry name" value="OMPA_2"/>
    <property type="match status" value="1"/>
</dbReference>
<organism evidence="11 12">
    <name type="scientific">Maribrevibacterium harenarium</name>
    <dbReference type="NCBI Taxonomy" id="2589817"/>
    <lineage>
        <taxon>Bacteria</taxon>
        <taxon>Pseudomonadati</taxon>
        <taxon>Pseudomonadota</taxon>
        <taxon>Gammaproteobacteria</taxon>
        <taxon>Oceanospirillales</taxon>
        <taxon>Oceanospirillaceae</taxon>
        <taxon>Maribrevibacterium</taxon>
    </lineage>
</organism>
<evidence type="ECO:0000256" key="4">
    <source>
        <dbReference type="ARBA" id="ARBA00022692"/>
    </source>
</evidence>
<proteinExistence type="inferred from homology"/>
<evidence type="ECO:0000256" key="6">
    <source>
        <dbReference type="ARBA" id="ARBA00023136"/>
    </source>
</evidence>
<evidence type="ECO:0000256" key="1">
    <source>
        <dbReference type="ARBA" id="ARBA00004162"/>
    </source>
</evidence>
<comment type="subcellular location">
    <subcellularLocation>
        <location evidence="1">Cell membrane</location>
        <topology evidence="1">Single-pass membrane protein</topology>
    </subcellularLocation>
</comment>
<dbReference type="SUPFAM" id="SSF103088">
    <property type="entry name" value="OmpA-like"/>
    <property type="match status" value="1"/>
</dbReference>
<dbReference type="GO" id="GO:0005886">
    <property type="term" value="C:plasma membrane"/>
    <property type="evidence" value="ECO:0007669"/>
    <property type="project" value="UniProtKB-SubCell"/>
</dbReference>
<dbReference type="Gene3D" id="3.30.1330.60">
    <property type="entry name" value="OmpA-like domain"/>
    <property type="match status" value="1"/>
</dbReference>
<feature type="region of interest" description="Disordered" evidence="8">
    <location>
        <begin position="70"/>
        <end position="115"/>
    </location>
</feature>
<dbReference type="EMBL" id="VFRR01000013">
    <property type="protein sequence ID" value="TPE52011.1"/>
    <property type="molecule type" value="Genomic_DNA"/>
</dbReference>
<evidence type="ECO:0000259" key="10">
    <source>
        <dbReference type="PROSITE" id="PS51123"/>
    </source>
</evidence>
<dbReference type="CDD" id="cd07185">
    <property type="entry name" value="OmpA_C-like"/>
    <property type="match status" value="1"/>
</dbReference>
<comment type="similarity">
    <text evidence="2">Belongs to the MotB family.</text>
</comment>
<evidence type="ECO:0000256" key="3">
    <source>
        <dbReference type="ARBA" id="ARBA00022475"/>
    </source>
</evidence>
<evidence type="ECO:0000313" key="11">
    <source>
        <dbReference type="EMBL" id="TPE52011.1"/>
    </source>
</evidence>